<keyword evidence="4" id="KW-1185">Reference proteome</keyword>
<keyword evidence="1" id="KW-0315">Glutamine amidotransferase</keyword>
<dbReference type="InterPro" id="IPR027417">
    <property type="entry name" value="P-loop_NTPase"/>
</dbReference>
<dbReference type="Gene3D" id="3.40.1390.20">
    <property type="entry name" value="HprK N-terminal domain-like"/>
    <property type="match status" value="1"/>
</dbReference>
<protein>
    <submittedName>
        <fullName evidence="3">AAA family ATPase</fullName>
    </submittedName>
</protein>
<evidence type="ECO:0000313" key="3">
    <source>
        <dbReference type="EMBL" id="TYB31198.1"/>
    </source>
</evidence>
<dbReference type="InterPro" id="IPR010766">
    <property type="entry name" value="DRTGG"/>
</dbReference>
<comment type="caution">
    <text evidence="3">The sequence shown here is derived from an EMBL/GenBank/DDBJ whole genome shotgun (WGS) entry which is preliminary data.</text>
</comment>
<evidence type="ECO:0000256" key="1">
    <source>
        <dbReference type="ARBA" id="ARBA00022962"/>
    </source>
</evidence>
<dbReference type="PANTHER" id="PTHR21343:SF8">
    <property type="entry name" value="DRTGG DOMAIN-CONTAINING PROTEIN"/>
    <property type="match status" value="1"/>
</dbReference>
<gene>
    <name evidence="3" type="ORF">FXF47_05465</name>
</gene>
<proteinExistence type="predicted"/>
<dbReference type="SUPFAM" id="SSF75138">
    <property type="entry name" value="HprK N-terminal domain-like"/>
    <property type="match status" value="1"/>
</dbReference>
<reference evidence="3" key="1">
    <citation type="submission" date="2019-08" db="EMBL/GenBank/DDBJ databases">
        <title>Genomic characterization of a novel candidate phylum (ARYD3) from a high temperature, high salinity tertiary oil reservoir in north central Oklahoma, USA.</title>
        <authorList>
            <person name="Youssef N.H."/>
            <person name="Yadav A."/>
            <person name="Elshahed M.S."/>
        </authorList>
    </citation>
    <scope>NUCLEOTIDE SEQUENCE [LARGE SCALE GENOMIC DNA]</scope>
    <source>
        <strain evidence="3">ARYD3</strain>
    </source>
</reference>
<dbReference type="Gene3D" id="3.40.50.300">
    <property type="entry name" value="P-loop containing nucleotide triphosphate hydrolases"/>
    <property type="match status" value="1"/>
</dbReference>
<dbReference type="Proteomes" id="UP000324143">
    <property type="component" value="Unassembled WGS sequence"/>
</dbReference>
<dbReference type="SUPFAM" id="SSF52540">
    <property type="entry name" value="P-loop containing nucleoside triphosphate hydrolases"/>
    <property type="match status" value="1"/>
</dbReference>
<name>A0A5D0MIY9_9BACT</name>
<dbReference type="Pfam" id="PF13500">
    <property type="entry name" value="AAA_26"/>
    <property type="match status" value="1"/>
</dbReference>
<evidence type="ECO:0000313" key="4">
    <source>
        <dbReference type="Proteomes" id="UP000324143"/>
    </source>
</evidence>
<dbReference type="InterPro" id="IPR028979">
    <property type="entry name" value="Ser_kin/Pase_Hpr-like_N_sf"/>
</dbReference>
<dbReference type="PANTHER" id="PTHR21343">
    <property type="entry name" value="DETHIOBIOTIN SYNTHETASE"/>
    <property type="match status" value="1"/>
</dbReference>
<sequence>MAKNIFIAATGKDVGKSTISFGIISYMLNKGYKVGFMKPLGQRWKQSKWGKVEEDVILIKEIFDLKEDPKDMNPIVIEKGYTEEYISKTIKPNLSKSILNGYNNIAKNNDYVIIEGTGHAGVGSVLDHSNAKVASILDSKVVLLAKGGIGSTIDELELNRKFFERRGVEVIGVIINQVIKLKIDKIEKSIKKYCHDKGLNLFGIIPYSTILGNPTLGTIIEELKPEVINDTDERNIVVDNYLVGASNLKEAINFLSQKSGNNLLVLPSDRIDLAYALPNVYELKEFDKTRIFTVLFSGNQKPDEYTLRLLKEYNVNLLWKKGDTFSVISKLSSISIKTRPLDNFKIDEIKNIVTGNINIKKILKYFGKPNIVYGKFQRIKKKGKTLLIKIYKYLKNLLGF</sequence>
<dbReference type="AlphaFoldDB" id="A0A5D0MIY9"/>
<feature type="domain" description="DRTGG" evidence="2">
    <location>
        <begin position="219"/>
        <end position="332"/>
    </location>
</feature>
<evidence type="ECO:0000259" key="2">
    <source>
        <dbReference type="Pfam" id="PF07085"/>
    </source>
</evidence>
<accession>A0A5D0MIY9</accession>
<dbReference type="CDD" id="cd03109">
    <property type="entry name" value="DTBS"/>
    <property type="match status" value="1"/>
</dbReference>
<dbReference type="EMBL" id="VSIX01000049">
    <property type="protein sequence ID" value="TYB31198.1"/>
    <property type="molecule type" value="Genomic_DNA"/>
</dbReference>
<dbReference type="Pfam" id="PF07085">
    <property type="entry name" value="DRTGG"/>
    <property type="match status" value="1"/>
</dbReference>
<organism evidence="3 4">
    <name type="scientific">Candidatus Mcinerneyibacterium aminivorans</name>
    <dbReference type="NCBI Taxonomy" id="2703815"/>
    <lineage>
        <taxon>Bacteria</taxon>
        <taxon>Candidatus Macinerneyibacteriota</taxon>
        <taxon>Candidatus Mcinerneyibacteria</taxon>
        <taxon>Candidatus Mcinerneyibacteriales</taxon>
        <taxon>Candidatus Mcinerneyibacteriaceae</taxon>
        <taxon>Candidatus Mcinerneyibacterium</taxon>
    </lineage>
</organism>